<dbReference type="EMBL" id="BAAAYG010000003">
    <property type="protein sequence ID" value="GAA3282446.1"/>
    <property type="molecule type" value="Genomic_DNA"/>
</dbReference>
<name>A0ABP6RCE7_9MICC</name>
<evidence type="ECO:0000256" key="1">
    <source>
        <dbReference type="SAM" id="MobiDB-lite"/>
    </source>
</evidence>
<feature type="region of interest" description="Disordered" evidence="1">
    <location>
        <begin position="1"/>
        <end position="48"/>
    </location>
</feature>
<accession>A0ABP6RCE7</accession>
<organism evidence="2 3">
    <name type="scientific">Nesterenkonia halobia</name>
    <dbReference type="NCBI Taxonomy" id="37922"/>
    <lineage>
        <taxon>Bacteria</taxon>
        <taxon>Bacillati</taxon>
        <taxon>Actinomycetota</taxon>
        <taxon>Actinomycetes</taxon>
        <taxon>Micrococcales</taxon>
        <taxon>Micrococcaceae</taxon>
        <taxon>Nesterenkonia</taxon>
    </lineage>
</organism>
<dbReference type="Gene3D" id="3.20.20.70">
    <property type="entry name" value="Aldolase class I"/>
    <property type="match status" value="1"/>
</dbReference>
<sequence>MSTTSTANTENSTGTSTSTSTRLPTLTLPTPDGGTVEHTMTGQTDPRVGAFTRPSEPLSSRVVYAAAHVVPRMDAENVPGAPAATDWEATLAYRHELWSYGLGVADAMDTAQRGMGLDWAATQELIRRSAAEAARVVEAGTHPALAGKSVRDLIACGAGTDQLNPADVEPGRAGLDAVRAAYREQLDVVQESGAKTILMASRALAKVAAGPQDYLAVYGELLAEAEQPVILHWLGPMFDPALAGYWGSDDVAAATETFLELIGSHSTKVDGVKVSLLDAEHEKRLRARLPEGVRLYTGDDFNYPELIDGEEQGADGWQQSDALLGIFAAIYPAASTAIQAYDAGDAERGRAILDSTRELGRHIFAHPTIYYKTGVAFLSWLNGHQNGFQLVGGLHAGRSLPHLARIFVLADAAGLLTDPQLAAERMRAALIVGGVDPDGAASTGSTASTSGTEGGAR</sequence>
<keyword evidence="3" id="KW-1185">Reference proteome</keyword>
<dbReference type="InterPro" id="IPR009334">
    <property type="entry name" value="DUF993"/>
</dbReference>
<reference evidence="3" key="1">
    <citation type="journal article" date="2019" name="Int. J. Syst. Evol. Microbiol.">
        <title>The Global Catalogue of Microorganisms (GCM) 10K type strain sequencing project: providing services to taxonomists for standard genome sequencing and annotation.</title>
        <authorList>
            <consortium name="The Broad Institute Genomics Platform"/>
            <consortium name="The Broad Institute Genome Sequencing Center for Infectious Disease"/>
            <person name="Wu L."/>
            <person name="Ma J."/>
        </authorList>
    </citation>
    <scope>NUCLEOTIDE SEQUENCE [LARGE SCALE GENOMIC DNA]</scope>
    <source>
        <strain evidence="3">JCM 11483</strain>
    </source>
</reference>
<dbReference type="InterPro" id="IPR013785">
    <property type="entry name" value="Aldolase_TIM"/>
</dbReference>
<evidence type="ECO:0000313" key="2">
    <source>
        <dbReference type="EMBL" id="GAA3282446.1"/>
    </source>
</evidence>
<dbReference type="SUPFAM" id="SSF51569">
    <property type="entry name" value="Aldolase"/>
    <property type="match status" value="1"/>
</dbReference>
<evidence type="ECO:0000313" key="3">
    <source>
        <dbReference type="Proteomes" id="UP001501736"/>
    </source>
</evidence>
<feature type="compositionally biased region" description="Low complexity" evidence="1">
    <location>
        <begin position="1"/>
        <end position="34"/>
    </location>
</feature>
<protein>
    <submittedName>
        <fullName evidence="2">Dihydrodipicolinate synthase family protein</fullName>
    </submittedName>
</protein>
<gene>
    <name evidence="2" type="ORF">GCM10020260_09520</name>
</gene>
<comment type="caution">
    <text evidence="2">The sequence shown here is derived from an EMBL/GenBank/DDBJ whole genome shotgun (WGS) entry which is preliminary data.</text>
</comment>
<dbReference type="Proteomes" id="UP001501736">
    <property type="component" value="Unassembled WGS sequence"/>
</dbReference>
<proteinExistence type="predicted"/>
<dbReference type="Pfam" id="PF06187">
    <property type="entry name" value="DUF993"/>
    <property type="match status" value="1"/>
</dbReference>